<feature type="domain" description="Xylose isomerase-like TIM barrel" evidence="2">
    <location>
        <begin position="22"/>
        <end position="261"/>
    </location>
</feature>
<reference evidence="3 4" key="1">
    <citation type="journal article" date="2018" name="Nat. Biotechnol.">
        <title>A standardized bacterial taxonomy based on genome phylogeny substantially revises the tree of life.</title>
        <authorList>
            <person name="Parks D.H."/>
            <person name="Chuvochina M."/>
            <person name="Waite D.W."/>
            <person name="Rinke C."/>
            <person name="Skarshewski A."/>
            <person name="Chaumeil P.A."/>
            <person name="Hugenholtz P."/>
        </authorList>
    </citation>
    <scope>NUCLEOTIDE SEQUENCE [LARGE SCALE GENOMIC DNA]</scope>
    <source>
        <strain evidence="3">UBA9152</strain>
    </source>
</reference>
<proteinExistence type="predicted"/>
<dbReference type="AlphaFoldDB" id="A0A3C1KG43"/>
<dbReference type="InterPro" id="IPR050312">
    <property type="entry name" value="IolE/XylAMocC-like"/>
</dbReference>
<sequence length="284" mass="30030">MTRRLGVAHLTLLNLTPPEVVATAAQAGFDFVGLRVKAVTANERAYRMDARSPMLAETRLRLADTGLVVEDIEFLPLTAEVTADDWLPVLESGAALGATGLTVAGADPDRGRLTDTLARLTADAAAHGIRPLIEPISYQPLSSIPDAAALARATGAAVLIDPLHLQRGPSSVDDVAALEPSLLPVAQLCDGAALPPGPTVEDRLTEARRARRVIGQGDFPLDRLIAALPAHIPLSVEVPDAALQAQLTPREWAVLNARALRELLARADARAAASDPRHESEITR</sequence>
<organism evidence="3 4">
    <name type="scientific">Microbacterium ginsengisoli</name>
    <dbReference type="NCBI Taxonomy" id="400772"/>
    <lineage>
        <taxon>Bacteria</taxon>
        <taxon>Bacillati</taxon>
        <taxon>Actinomycetota</taxon>
        <taxon>Actinomycetes</taxon>
        <taxon>Micrococcales</taxon>
        <taxon>Microbacteriaceae</taxon>
        <taxon>Microbacterium</taxon>
    </lineage>
</organism>
<protein>
    <submittedName>
        <fullName evidence="3">Xylose isomerase</fullName>
    </submittedName>
</protein>
<dbReference type="Proteomes" id="UP000257479">
    <property type="component" value="Unassembled WGS sequence"/>
</dbReference>
<dbReference type="PANTHER" id="PTHR12110">
    <property type="entry name" value="HYDROXYPYRUVATE ISOMERASE"/>
    <property type="match status" value="1"/>
</dbReference>
<evidence type="ECO:0000259" key="2">
    <source>
        <dbReference type="Pfam" id="PF01261"/>
    </source>
</evidence>
<evidence type="ECO:0000313" key="4">
    <source>
        <dbReference type="Proteomes" id="UP000257479"/>
    </source>
</evidence>
<dbReference type="InterPro" id="IPR013022">
    <property type="entry name" value="Xyl_isomerase-like_TIM-brl"/>
</dbReference>
<gene>
    <name evidence="3" type="ORF">DCP95_12825</name>
</gene>
<keyword evidence="1" id="KW-0119">Carbohydrate metabolism</keyword>
<comment type="caution">
    <text evidence="3">The sequence shown here is derived from an EMBL/GenBank/DDBJ whole genome shotgun (WGS) entry which is preliminary data.</text>
</comment>
<evidence type="ECO:0000313" key="3">
    <source>
        <dbReference type="EMBL" id="HAN25428.1"/>
    </source>
</evidence>
<dbReference type="Pfam" id="PF01261">
    <property type="entry name" value="AP_endonuc_2"/>
    <property type="match status" value="1"/>
</dbReference>
<keyword evidence="3" id="KW-0413">Isomerase</keyword>
<evidence type="ECO:0000256" key="1">
    <source>
        <dbReference type="ARBA" id="ARBA00023277"/>
    </source>
</evidence>
<dbReference type="SUPFAM" id="SSF51658">
    <property type="entry name" value="Xylose isomerase-like"/>
    <property type="match status" value="1"/>
</dbReference>
<dbReference type="PANTHER" id="PTHR12110:SF48">
    <property type="entry name" value="BLL3656 PROTEIN"/>
    <property type="match status" value="1"/>
</dbReference>
<dbReference type="InterPro" id="IPR036237">
    <property type="entry name" value="Xyl_isomerase-like_sf"/>
</dbReference>
<dbReference type="EMBL" id="DMNG01000223">
    <property type="protein sequence ID" value="HAN25428.1"/>
    <property type="molecule type" value="Genomic_DNA"/>
</dbReference>
<name>A0A3C1KG43_9MICO</name>
<dbReference type="GO" id="GO:0016853">
    <property type="term" value="F:isomerase activity"/>
    <property type="evidence" value="ECO:0007669"/>
    <property type="project" value="UniProtKB-KW"/>
</dbReference>
<dbReference type="Gene3D" id="3.20.20.150">
    <property type="entry name" value="Divalent-metal-dependent TIM barrel enzymes"/>
    <property type="match status" value="1"/>
</dbReference>
<accession>A0A3C1KG43</accession>